<dbReference type="CDD" id="cd00165">
    <property type="entry name" value="S4"/>
    <property type="match status" value="1"/>
</dbReference>
<dbReference type="GO" id="GO:0003735">
    <property type="term" value="F:structural constituent of ribosome"/>
    <property type="evidence" value="ECO:0007669"/>
    <property type="project" value="TreeGrafter"/>
</dbReference>
<dbReference type="SMART" id="SM00363">
    <property type="entry name" value="S4"/>
    <property type="match status" value="1"/>
</dbReference>
<dbReference type="PANTHER" id="PTHR11831">
    <property type="entry name" value="30S 40S RIBOSOMAL PROTEIN"/>
    <property type="match status" value="1"/>
</dbReference>
<name>A0A1L7XP50_9HELO</name>
<organism evidence="9 10">
    <name type="scientific">Phialocephala subalpina</name>
    <dbReference type="NCBI Taxonomy" id="576137"/>
    <lineage>
        <taxon>Eukaryota</taxon>
        <taxon>Fungi</taxon>
        <taxon>Dikarya</taxon>
        <taxon>Ascomycota</taxon>
        <taxon>Pezizomycotina</taxon>
        <taxon>Leotiomycetes</taxon>
        <taxon>Helotiales</taxon>
        <taxon>Mollisiaceae</taxon>
        <taxon>Phialocephala</taxon>
        <taxon>Phialocephala fortinii species complex</taxon>
    </lineage>
</organism>
<evidence type="ECO:0000256" key="7">
    <source>
        <dbReference type="SAM" id="MobiDB-lite"/>
    </source>
</evidence>
<evidence type="ECO:0000256" key="5">
    <source>
        <dbReference type="ARBA" id="ARBA00023274"/>
    </source>
</evidence>
<dbReference type="SUPFAM" id="SSF55174">
    <property type="entry name" value="Alpha-L RNA-binding motif"/>
    <property type="match status" value="1"/>
</dbReference>
<dbReference type="Gene3D" id="3.10.290.10">
    <property type="entry name" value="RNA-binding S4 domain"/>
    <property type="match status" value="1"/>
</dbReference>
<sequence length="454" mass="52653">MARKRFHQLKKVKFRATWNKYNLYNLSRLQMPRTGGLTFFQQKWKAKSISRAYHGEQIREKQWQRMFTPRLNAVVPMDHKYLAEFDGSELAAGRGSGLEQPLGAEKGQAKKKKPIPYMHQTYAPIERRLDMAVWRALFASSARQARQFVVHGKVKVNGKKMIYPGYLLNPGDLFQVEPESVLFATGAPKDITQKRAGKKIQARRRGVNVSMEKLRTQAAERRAAQQAERAAKKDPSEALIRTRRTNTMLQDNLEYRITRQRDIAIMIEAAEKKMNQKRTAVSVKVKQKIRAFLKHAKKAQAEAFRKPIQDMEKERYDLVEEYRLALKSPKEEDKILKLQERDENGTGLDPNSKDAPISKYRKRLSEARLAGIERALAQKEQEVVDPTKPYATPWRPRDYMSAFAFIPRYLEVNSKICAAVYLRHPVARPGLTEVPTPFPADIQQLAFTWYLRRR</sequence>
<evidence type="ECO:0000256" key="2">
    <source>
        <dbReference type="ARBA" id="ARBA00022730"/>
    </source>
</evidence>
<evidence type="ECO:0000256" key="3">
    <source>
        <dbReference type="ARBA" id="ARBA00022884"/>
    </source>
</evidence>
<dbReference type="EMBL" id="FJOG01000039">
    <property type="protein sequence ID" value="CZR66792.1"/>
    <property type="molecule type" value="Genomic_DNA"/>
</dbReference>
<feature type="region of interest" description="Disordered" evidence="7">
    <location>
        <begin position="338"/>
        <end position="357"/>
    </location>
</feature>
<evidence type="ECO:0000256" key="6">
    <source>
        <dbReference type="PROSITE-ProRule" id="PRU00182"/>
    </source>
</evidence>
<keyword evidence="2" id="KW-0699">rRNA-binding</keyword>
<evidence type="ECO:0000256" key="1">
    <source>
        <dbReference type="ARBA" id="ARBA00007465"/>
    </source>
</evidence>
<accession>A0A1L7XP50</accession>
<dbReference type="Proteomes" id="UP000184330">
    <property type="component" value="Unassembled WGS sequence"/>
</dbReference>
<gene>
    <name evidence="9" type="ORF">PAC_16693</name>
</gene>
<feature type="domain" description="RNA-binding S4" evidence="8">
    <location>
        <begin position="127"/>
        <end position="187"/>
    </location>
</feature>
<keyword evidence="5" id="KW-0687">Ribonucleoprotein</keyword>
<dbReference type="Pfam" id="PF01479">
    <property type="entry name" value="S4"/>
    <property type="match status" value="1"/>
</dbReference>
<dbReference type="PROSITE" id="PS50889">
    <property type="entry name" value="S4"/>
    <property type="match status" value="1"/>
</dbReference>
<dbReference type="GO" id="GO:0019843">
    <property type="term" value="F:rRNA binding"/>
    <property type="evidence" value="ECO:0007669"/>
    <property type="project" value="UniProtKB-KW"/>
</dbReference>
<dbReference type="GO" id="GO:0042274">
    <property type="term" value="P:ribosomal small subunit biogenesis"/>
    <property type="evidence" value="ECO:0007669"/>
    <property type="project" value="TreeGrafter"/>
</dbReference>
<evidence type="ECO:0000256" key="4">
    <source>
        <dbReference type="ARBA" id="ARBA00022980"/>
    </source>
</evidence>
<reference evidence="9 10" key="1">
    <citation type="submission" date="2016-03" db="EMBL/GenBank/DDBJ databases">
        <authorList>
            <person name="Ploux O."/>
        </authorList>
    </citation>
    <scope>NUCLEOTIDE SEQUENCE [LARGE SCALE GENOMIC DNA]</scope>
    <source>
        <strain evidence="9 10">UAMH 11012</strain>
    </source>
</reference>
<comment type="similarity">
    <text evidence="1">Belongs to the universal ribosomal protein uS4 family.</text>
</comment>
<keyword evidence="3 6" id="KW-0694">RNA-binding</keyword>
<keyword evidence="4 9" id="KW-0689">Ribosomal protein</keyword>
<evidence type="ECO:0000313" key="10">
    <source>
        <dbReference type="Proteomes" id="UP000184330"/>
    </source>
</evidence>
<dbReference type="GO" id="GO:0005763">
    <property type="term" value="C:mitochondrial small ribosomal subunit"/>
    <property type="evidence" value="ECO:0007669"/>
    <property type="project" value="TreeGrafter"/>
</dbReference>
<dbReference type="InterPro" id="IPR022801">
    <property type="entry name" value="Ribosomal_uS4"/>
</dbReference>
<dbReference type="STRING" id="576137.A0A1L7XP50"/>
<evidence type="ECO:0000313" key="9">
    <source>
        <dbReference type="EMBL" id="CZR66792.1"/>
    </source>
</evidence>
<proteinExistence type="inferred from homology"/>
<dbReference type="PANTHER" id="PTHR11831:SF4">
    <property type="entry name" value="SMALL RIBOSOMAL SUBUNIT PROTEIN US4M"/>
    <property type="match status" value="1"/>
</dbReference>
<keyword evidence="10" id="KW-1185">Reference proteome</keyword>
<dbReference type="AlphaFoldDB" id="A0A1L7XP50"/>
<dbReference type="OrthoDB" id="3356781at2759"/>
<protein>
    <submittedName>
        <fullName evidence="9">Related to NAM9-mitochondrial ribosomal protein, small subunit</fullName>
    </submittedName>
</protein>
<dbReference type="InterPro" id="IPR002942">
    <property type="entry name" value="S4_RNA-bd"/>
</dbReference>
<evidence type="ECO:0000259" key="8">
    <source>
        <dbReference type="SMART" id="SM00363"/>
    </source>
</evidence>
<dbReference type="InterPro" id="IPR036986">
    <property type="entry name" value="S4_RNA-bd_sf"/>
</dbReference>